<keyword evidence="6" id="KW-0067">ATP-binding</keyword>
<keyword evidence="6" id="KW-0547">Nucleotide-binding</keyword>
<dbReference type="InterPro" id="IPR047187">
    <property type="entry name" value="SF1_C_Upf1"/>
</dbReference>
<feature type="domain" description="RZ-type" evidence="9">
    <location>
        <begin position="1778"/>
        <end position="1850"/>
    </location>
</feature>
<sequence>MDGDVGGAQEAIKLFASEAGLAFIKDVTDRNIAAVLGDAPSAGLWEAQIRPLFQLITHPAVVDCAVLEQQVAMLFNFMYGVGGGRMARVFGYVTALVKAWPTSAPTPPRIAAVELTLAVLTKILDSNTTNIINDKFSTLANSLSACLEEEVFPDEEFSRLQALKYLEYIRLRLSLGEDIANVQDRPQAAVAREQFLLRRDLPGQLSADGPRHDNDHAEIPDIKILPTYEEIMSPRAEYLPTIDSSQWHVKGIRGRLDREFRLLREDTVGQLRDAIRVTLESIRNPQAGPVHRPKNVARTDTYEHPMPVRVDIDKFGNMELVTRCSQIAAVRALTLNKRREWWMQSKKLQAGALVCILNASGSVTFYVVSESTMRTVDDKKPESDGESGQKAEDFTLSENQDVLYVRLQLIDPTNHDLGQTLCWYRNVGSSPRHYLVEFPGVLLASFKDTLAALQQMYRKPNMPFSELLAPGEGQSTEPKINPPQYARRAGFSFDLACLTQPGIKLSISPQNPPDPEEIASRTTLDPTQSVALLNTLSREFSLIQGPPGTGKSYTGEKIIKVLLGNKDKAELGPILCVCYTNHALDQLLEHLLDDGVTEVIRMGSRSKSEKLQDLNLRAVAKLFGRTKSEKADLWGLENRIRDSVQRTRHLIKQLSGSDFWRTVKTFLAETFPAHHRELFGMDGDGWQTVIHQPERIIEKWLNAGATTPAHPRTPEDLNRVHLSHMTRTERRSAYNQWLRAIRDPIITQIISSHREYAEMIDERDRLRKDVDLRCLQEANIVGVTTTGLARNLELLRKLRCKVLLCEEAGEVLEAHILTALLPSVEQAILIGDHLQLRPQIQNYDLQSSNPRGEQYSLDMSLFERLVEPPRMSDSRLPFSVLETQRRMHPSIAELVRSTLYPCLKDAGKVSTYPEVIGMRKRLFWFHHEHLETGAASHDPLSTSHSNEFEIEMTTALVSHLVRQGEYSKEDIAVLTPYLGQLQRLRRRMESMFEICLNDRDQEEVEAVEGATQPLSQVAKTTLLKSIRIATVDNFQGEEAKVIIICLVRSNPQNNCGFLRTSNRINVLLSRAQHGMYIIGNANTYSSIPMWADVIRTLQADGNFGTSLELQCPRHLDTPLAVSEPDHFVQLAPESGCNLPCDKRLGCGHSCNGRCHSEILHNAVKCLEDCPRSKKGCNHPCPLRCGDVCHQKCQKLLGNICLTLPCGHYVSSAKCWEVQDPASIRCKVVVTRTVPGCGHTVKVQCHENVSAAKYRCFAKCGHLRPCGHECTRRCNQCHTRKHGEITDSNHGTCSTKCGRNYTACRHSCGKVCHEGDCAPCAEPCEVKCGHSKCAKRCHEPCSPCAEQTCHSSCPHTKCTMPCAAPCNWVPCSKRCSKVLSCGHQCPSVCGEPCPSKGHCQKCASTEIKSTTVDFLEMREYHEIDLDEEPCIFPDCGHFLTIQSMDGQMGIGTHYDLDESGIPIKIRGVSEPFSTDSALIRVCPNCRGSLRNISRYGRIVRRGMLDEATKRFIGWSNTRYLDLAERLVVEQEKLQKTATSKAAMSAGTAKRQTPKKQTFTLPRLGNLHRFQLMAGENGRYASMIKVWAEISSFASMVQEAEQPFQRVADLVKHANRLNRTNEEFQFDESVIQVKGHLLAMTLLLKCDVAVFSDFFHLQSEGMLPTFQSPKIDWSIYTTESAKLIEAARTNMFPREQVQGHIFAAQMSTFEHCTRSQPTWPGDEAEDKSETEAAARLKDVATDHLNQARALLQKYPSTAVLRQEIESAEIMLNNGVFYSEVTEDEKRAIYQAMSSEFRGTGHWYTCVNGHPFTVGECGMPMEQARCSECGAAVGGQNHAPAEGVRHANEIEALAIGVGGLGL</sequence>
<dbReference type="PANTHER" id="PTHR10887:SF445">
    <property type="entry name" value="NFX1-TYPE ZINC FINGER-CONTAINING PROTEIN 1"/>
    <property type="match status" value="1"/>
</dbReference>
<dbReference type="InterPro" id="IPR041679">
    <property type="entry name" value="DNA2/NAM7-like_C"/>
</dbReference>
<protein>
    <recommendedName>
        <fullName evidence="9">RZ-type domain-containing protein</fullName>
    </recommendedName>
</protein>
<keyword evidence="4" id="KW-0677">Repeat</keyword>
<dbReference type="Gene3D" id="3.40.50.300">
    <property type="entry name" value="P-loop containing nucleotide triphosphate hydrolases"/>
    <property type="match status" value="2"/>
</dbReference>
<accession>A0AAE0JYM4</accession>
<organism evidence="10 11">
    <name type="scientific">Lasiosphaeria ovina</name>
    <dbReference type="NCBI Taxonomy" id="92902"/>
    <lineage>
        <taxon>Eukaryota</taxon>
        <taxon>Fungi</taxon>
        <taxon>Dikarya</taxon>
        <taxon>Ascomycota</taxon>
        <taxon>Pezizomycotina</taxon>
        <taxon>Sordariomycetes</taxon>
        <taxon>Sordariomycetidae</taxon>
        <taxon>Sordariales</taxon>
        <taxon>Lasiosphaeriaceae</taxon>
        <taxon>Lasiosphaeria</taxon>
    </lineage>
</organism>
<keyword evidence="6" id="KW-0347">Helicase</keyword>
<dbReference type="InterPro" id="IPR000967">
    <property type="entry name" value="Znf_NFX1"/>
</dbReference>
<reference evidence="10" key="2">
    <citation type="submission" date="2023-06" db="EMBL/GenBank/DDBJ databases">
        <authorList>
            <consortium name="Lawrence Berkeley National Laboratory"/>
            <person name="Haridas S."/>
            <person name="Hensen N."/>
            <person name="Bonometti L."/>
            <person name="Westerberg I."/>
            <person name="Brannstrom I.O."/>
            <person name="Guillou S."/>
            <person name="Cros-Aarteil S."/>
            <person name="Calhoun S."/>
            <person name="Kuo A."/>
            <person name="Mondo S."/>
            <person name="Pangilinan J."/>
            <person name="Riley R."/>
            <person name="Labutti K."/>
            <person name="Andreopoulos B."/>
            <person name="Lipzen A."/>
            <person name="Chen C."/>
            <person name="Yanf M."/>
            <person name="Daum C."/>
            <person name="Ng V."/>
            <person name="Clum A."/>
            <person name="Steindorff A."/>
            <person name="Ohm R."/>
            <person name="Martin F."/>
            <person name="Silar P."/>
            <person name="Natvig D."/>
            <person name="Lalanne C."/>
            <person name="Gautier V."/>
            <person name="Ament-Velasquez S.L."/>
            <person name="Kruys A."/>
            <person name="Hutchinson M.I."/>
            <person name="Powell A.J."/>
            <person name="Barry K."/>
            <person name="Miller A.N."/>
            <person name="Grigoriev I.V."/>
            <person name="Debuchy R."/>
            <person name="Gladieux P."/>
            <person name="Thoren M.H."/>
            <person name="Johannesson H."/>
        </authorList>
    </citation>
    <scope>NUCLEOTIDE SEQUENCE</scope>
    <source>
        <strain evidence="10">CBS 958.72</strain>
    </source>
</reference>
<dbReference type="GO" id="GO:0005737">
    <property type="term" value="C:cytoplasm"/>
    <property type="evidence" value="ECO:0007669"/>
    <property type="project" value="UniProtKB-SubCell"/>
</dbReference>
<dbReference type="SMART" id="SM00438">
    <property type="entry name" value="ZnF_NFX"/>
    <property type="match status" value="6"/>
</dbReference>
<evidence type="ECO:0000256" key="7">
    <source>
        <dbReference type="ARBA" id="ARBA00022833"/>
    </source>
</evidence>
<evidence type="ECO:0000256" key="1">
    <source>
        <dbReference type="ARBA" id="ARBA00004496"/>
    </source>
</evidence>
<evidence type="ECO:0000259" key="9">
    <source>
        <dbReference type="PROSITE" id="PS51981"/>
    </source>
</evidence>
<dbReference type="Pfam" id="PF20173">
    <property type="entry name" value="ZnF_RZ-type"/>
    <property type="match status" value="1"/>
</dbReference>
<comment type="subcellular location">
    <subcellularLocation>
        <location evidence="1">Cytoplasm</location>
    </subcellularLocation>
</comment>
<dbReference type="GO" id="GO:0031380">
    <property type="term" value="C:nuclear RNA-directed RNA polymerase complex"/>
    <property type="evidence" value="ECO:0007669"/>
    <property type="project" value="TreeGrafter"/>
</dbReference>
<dbReference type="InterPro" id="IPR027417">
    <property type="entry name" value="P-loop_NTPase"/>
</dbReference>
<evidence type="ECO:0000256" key="8">
    <source>
        <dbReference type="ARBA" id="ARBA00022859"/>
    </source>
</evidence>
<keyword evidence="11" id="KW-1185">Reference proteome</keyword>
<dbReference type="CDD" id="cd18808">
    <property type="entry name" value="SF1_C_Upf1"/>
    <property type="match status" value="1"/>
</dbReference>
<dbReference type="GO" id="GO:0002376">
    <property type="term" value="P:immune system process"/>
    <property type="evidence" value="ECO:0007669"/>
    <property type="project" value="UniProtKB-KW"/>
</dbReference>
<dbReference type="FunFam" id="3.40.50.300:FF:001660">
    <property type="entry name" value="NF-X1 finger and helicase protein, putative"/>
    <property type="match status" value="1"/>
</dbReference>
<keyword evidence="8" id="KW-0391">Immunity</keyword>
<keyword evidence="7" id="KW-0862">Zinc</keyword>
<evidence type="ECO:0000256" key="2">
    <source>
        <dbReference type="ARBA" id="ARBA00022490"/>
    </source>
</evidence>
<dbReference type="InterPro" id="IPR046439">
    <property type="entry name" value="ZF_RZ_dom"/>
</dbReference>
<dbReference type="Pfam" id="PF13087">
    <property type="entry name" value="AAA_12"/>
    <property type="match status" value="1"/>
</dbReference>
<dbReference type="Pfam" id="PF13086">
    <property type="entry name" value="AAA_11"/>
    <property type="match status" value="1"/>
</dbReference>
<evidence type="ECO:0000256" key="3">
    <source>
        <dbReference type="ARBA" id="ARBA00022723"/>
    </source>
</evidence>
<dbReference type="PANTHER" id="PTHR10887">
    <property type="entry name" value="DNA2/NAM7 HELICASE FAMILY"/>
    <property type="match status" value="1"/>
</dbReference>
<evidence type="ECO:0000256" key="5">
    <source>
        <dbReference type="ARBA" id="ARBA00022771"/>
    </source>
</evidence>
<name>A0AAE0JYM4_9PEZI</name>
<evidence type="ECO:0000256" key="6">
    <source>
        <dbReference type="ARBA" id="ARBA00022806"/>
    </source>
</evidence>
<evidence type="ECO:0000313" key="11">
    <source>
        <dbReference type="Proteomes" id="UP001287356"/>
    </source>
</evidence>
<reference evidence="10" key="1">
    <citation type="journal article" date="2023" name="Mol. Phylogenet. Evol.">
        <title>Genome-scale phylogeny and comparative genomics of the fungal order Sordariales.</title>
        <authorList>
            <person name="Hensen N."/>
            <person name="Bonometti L."/>
            <person name="Westerberg I."/>
            <person name="Brannstrom I.O."/>
            <person name="Guillou S."/>
            <person name="Cros-Aarteil S."/>
            <person name="Calhoun S."/>
            <person name="Haridas S."/>
            <person name="Kuo A."/>
            <person name="Mondo S."/>
            <person name="Pangilinan J."/>
            <person name="Riley R."/>
            <person name="LaButti K."/>
            <person name="Andreopoulos B."/>
            <person name="Lipzen A."/>
            <person name="Chen C."/>
            <person name="Yan M."/>
            <person name="Daum C."/>
            <person name="Ng V."/>
            <person name="Clum A."/>
            <person name="Steindorff A."/>
            <person name="Ohm R.A."/>
            <person name="Martin F."/>
            <person name="Silar P."/>
            <person name="Natvig D.O."/>
            <person name="Lalanne C."/>
            <person name="Gautier V."/>
            <person name="Ament-Velasquez S.L."/>
            <person name="Kruys A."/>
            <person name="Hutchinson M.I."/>
            <person name="Powell A.J."/>
            <person name="Barry K."/>
            <person name="Miller A.N."/>
            <person name="Grigoriev I.V."/>
            <person name="Debuchy R."/>
            <person name="Gladieux P."/>
            <person name="Hiltunen Thoren M."/>
            <person name="Johannesson H."/>
        </authorList>
    </citation>
    <scope>NUCLEOTIDE SEQUENCE</scope>
    <source>
        <strain evidence="10">CBS 958.72</strain>
    </source>
</reference>
<dbReference type="CDD" id="cd06008">
    <property type="entry name" value="NF-X1-zinc-finger"/>
    <property type="match status" value="1"/>
</dbReference>
<keyword evidence="3" id="KW-0479">Metal-binding</keyword>
<evidence type="ECO:0000256" key="4">
    <source>
        <dbReference type="ARBA" id="ARBA00022737"/>
    </source>
</evidence>
<keyword evidence="2" id="KW-0963">Cytoplasm</keyword>
<gene>
    <name evidence="10" type="ORF">B0T24DRAFT_558039</name>
</gene>
<dbReference type="PROSITE" id="PS51981">
    <property type="entry name" value="ZF_RZ"/>
    <property type="match status" value="1"/>
</dbReference>
<dbReference type="CDD" id="cd17936">
    <property type="entry name" value="EEXXEc_NFX1"/>
    <property type="match status" value="1"/>
</dbReference>
<dbReference type="Proteomes" id="UP001287356">
    <property type="component" value="Unassembled WGS sequence"/>
</dbReference>
<comment type="caution">
    <text evidence="10">The sequence shown here is derived from an EMBL/GenBank/DDBJ whole genome shotgun (WGS) entry which is preliminary data.</text>
</comment>
<evidence type="ECO:0000313" key="10">
    <source>
        <dbReference type="EMBL" id="KAK3366754.1"/>
    </source>
</evidence>
<dbReference type="GO" id="GO:0031048">
    <property type="term" value="P:regulatory ncRNA-mediated heterochromatin formation"/>
    <property type="evidence" value="ECO:0007669"/>
    <property type="project" value="TreeGrafter"/>
</dbReference>
<proteinExistence type="predicted"/>
<keyword evidence="6" id="KW-0378">Hydrolase</keyword>
<dbReference type="GO" id="GO:0004386">
    <property type="term" value="F:helicase activity"/>
    <property type="evidence" value="ECO:0007669"/>
    <property type="project" value="InterPro"/>
</dbReference>
<dbReference type="GO" id="GO:0008270">
    <property type="term" value="F:zinc ion binding"/>
    <property type="evidence" value="ECO:0007669"/>
    <property type="project" value="UniProtKB-KW"/>
</dbReference>
<keyword evidence="5" id="KW-0863">Zinc-finger</keyword>
<dbReference type="InterPro" id="IPR041677">
    <property type="entry name" value="DNA2/NAM7_AAA_11"/>
</dbReference>
<dbReference type="EMBL" id="JAULSN010000007">
    <property type="protein sequence ID" value="KAK3366754.1"/>
    <property type="molecule type" value="Genomic_DNA"/>
</dbReference>
<dbReference type="SUPFAM" id="SSF52540">
    <property type="entry name" value="P-loop containing nucleoside triphosphate hydrolases"/>
    <property type="match status" value="1"/>
</dbReference>
<dbReference type="InterPro" id="IPR045055">
    <property type="entry name" value="DNA2/NAM7-like"/>
</dbReference>